<evidence type="ECO:0000259" key="8">
    <source>
        <dbReference type="Pfam" id="PF17676"/>
    </source>
</evidence>
<evidence type="ECO:0000256" key="2">
    <source>
        <dbReference type="ARBA" id="ARBA00022645"/>
    </source>
</evidence>
<dbReference type="Proteomes" id="UP000198508">
    <property type="component" value="Unassembled WGS sequence"/>
</dbReference>
<dbReference type="InterPro" id="IPR003507">
    <property type="entry name" value="S66_fam"/>
</dbReference>
<keyword evidence="4" id="KW-0378">Hydrolase</keyword>
<dbReference type="CDD" id="cd07062">
    <property type="entry name" value="Peptidase_S66_mccF_like"/>
    <property type="match status" value="1"/>
</dbReference>
<keyword evidence="5" id="KW-0720">Serine protease</keyword>
<dbReference type="AlphaFoldDB" id="A0A1I0IM82"/>
<organism evidence="9 10">
    <name type="scientific">Enterocloster lavalensis</name>
    <dbReference type="NCBI Taxonomy" id="460384"/>
    <lineage>
        <taxon>Bacteria</taxon>
        <taxon>Bacillati</taxon>
        <taxon>Bacillota</taxon>
        <taxon>Clostridia</taxon>
        <taxon>Lachnospirales</taxon>
        <taxon>Lachnospiraceae</taxon>
        <taxon>Enterocloster</taxon>
    </lineage>
</organism>
<comment type="similarity">
    <text evidence="1">Belongs to the peptidase S66 family.</text>
</comment>
<dbReference type="PIRSF" id="PIRSF028757">
    <property type="entry name" value="LD-carboxypeptidase"/>
    <property type="match status" value="1"/>
</dbReference>
<dbReference type="PANTHER" id="PTHR30237">
    <property type="entry name" value="MURAMOYLTETRAPEPTIDE CARBOXYPEPTIDASE"/>
    <property type="match status" value="1"/>
</dbReference>
<evidence type="ECO:0000256" key="1">
    <source>
        <dbReference type="ARBA" id="ARBA00010233"/>
    </source>
</evidence>
<proteinExistence type="inferred from homology"/>
<dbReference type="InterPro" id="IPR029062">
    <property type="entry name" value="Class_I_gatase-like"/>
</dbReference>
<dbReference type="InterPro" id="IPR027461">
    <property type="entry name" value="Carboxypeptidase_A_C_sf"/>
</dbReference>
<dbReference type="Gene3D" id="3.50.30.60">
    <property type="entry name" value="LD-carboxypeptidase A C-terminal domain-like"/>
    <property type="match status" value="1"/>
</dbReference>
<dbReference type="GeneID" id="93277723"/>
<evidence type="ECO:0000256" key="6">
    <source>
        <dbReference type="PIRSR" id="PIRSR028757-1"/>
    </source>
</evidence>
<reference evidence="10" key="1">
    <citation type="submission" date="2016-10" db="EMBL/GenBank/DDBJ databases">
        <authorList>
            <person name="Varghese N."/>
            <person name="Submissions S."/>
        </authorList>
    </citation>
    <scope>NUCLEOTIDE SEQUENCE [LARGE SCALE GENOMIC DNA]</scope>
    <source>
        <strain evidence="10">NLAE-zl-G277</strain>
    </source>
</reference>
<dbReference type="SUPFAM" id="SSF52317">
    <property type="entry name" value="Class I glutamine amidotransferase-like"/>
    <property type="match status" value="1"/>
</dbReference>
<dbReference type="STRING" id="460384.SAMN05216313_12214"/>
<feature type="active site" description="Charge relay system" evidence="6">
    <location>
        <position position="265"/>
    </location>
</feature>
<dbReference type="RefSeq" id="WP_092367262.1">
    <property type="nucleotide sequence ID" value="NZ_DAINWJ010000285.1"/>
</dbReference>
<dbReference type="Pfam" id="PF17676">
    <property type="entry name" value="Peptidase_S66C"/>
    <property type="match status" value="1"/>
</dbReference>
<evidence type="ECO:0000259" key="7">
    <source>
        <dbReference type="Pfam" id="PF02016"/>
    </source>
</evidence>
<feature type="active site" description="Charge relay system" evidence="6">
    <location>
        <position position="199"/>
    </location>
</feature>
<keyword evidence="3" id="KW-0645">Protease</keyword>
<evidence type="ECO:0000256" key="3">
    <source>
        <dbReference type="ARBA" id="ARBA00022670"/>
    </source>
</evidence>
<evidence type="ECO:0000313" key="10">
    <source>
        <dbReference type="Proteomes" id="UP000198508"/>
    </source>
</evidence>
<dbReference type="InterPro" id="IPR040449">
    <property type="entry name" value="Peptidase_S66_N"/>
</dbReference>
<dbReference type="Gene3D" id="3.40.50.10740">
    <property type="entry name" value="Class I glutamine amidotransferase-like"/>
    <property type="match status" value="1"/>
</dbReference>
<dbReference type="InterPro" id="IPR040921">
    <property type="entry name" value="Peptidase_S66C"/>
</dbReference>
<accession>A0A1I0IM82</accession>
<name>A0A1I0IM82_9FIRM</name>
<dbReference type="GO" id="GO:0004180">
    <property type="term" value="F:carboxypeptidase activity"/>
    <property type="evidence" value="ECO:0007669"/>
    <property type="project" value="UniProtKB-KW"/>
</dbReference>
<sequence>MEPGDKIAIVGCSNGRPPESREAIRQLKNVLEEMGLRPVFGEYLYAGRSVVSGTGAQRAGALMDFYRDPEIKAIFDISGGDVANEILPYLDFEVIARSGKQFWGYSDLTVILNAIYAKTGNPSVLYQIRNLVRGQGRSRCGEFAKAVLGQEQTFFELPCTFVRGSRMEGVVVGGNIRCFLKLAGTEFFPELEGRILLLEAFKGDEAQIRTYLCHLKLLGAFDRVSGILLGTFTKMEEAGHLPDLLAMVNEYAGDLPVARTDLIGHGADARGIVIGEYRVFEA</sequence>
<gene>
    <name evidence="9" type="ORF">SAMN05216313_12214</name>
</gene>
<dbReference type="GO" id="GO:0006508">
    <property type="term" value="P:proteolysis"/>
    <property type="evidence" value="ECO:0007669"/>
    <property type="project" value="UniProtKB-KW"/>
</dbReference>
<dbReference type="Pfam" id="PF02016">
    <property type="entry name" value="Peptidase_S66"/>
    <property type="match status" value="1"/>
</dbReference>
<evidence type="ECO:0000256" key="5">
    <source>
        <dbReference type="ARBA" id="ARBA00022825"/>
    </source>
</evidence>
<dbReference type="GO" id="GO:0008236">
    <property type="term" value="F:serine-type peptidase activity"/>
    <property type="evidence" value="ECO:0007669"/>
    <property type="project" value="UniProtKB-KW"/>
</dbReference>
<dbReference type="PANTHER" id="PTHR30237:SF2">
    <property type="entry name" value="MUREIN TETRAPEPTIDE CARBOXYPEPTIDASE"/>
    <property type="match status" value="1"/>
</dbReference>
<evidence type="ECO:0000313" key="9">
    <source>
        <dbReference type="EMBL" id="SET97477.1"/>
    </source>
</evidence>
<feature type="domain" description="LD-carboxypeptidase N-terminal" evidence="7">
    <location>
        <begin position="7"/>
        <end position="123"/>
    </location>
</feature>
<dbReference type="EMBL" id="FOIM01000022">
    <property type="protein sequence ID" value="SET97477.1"/>
    <property type="molecule type" value="Genomic_DNA"/>
</dbReference>
<feature type="domain" description="LD-carboxypeptidase C-terminal" evidence="8">
    <location>
        <begin position="168"/>
        <end position="275"/>
    </location>
</feature>
<dbReference type="InterPro" id="IPR027478">
    <property type="entry name" value="LdcA_N"/>
</dbReference>
<dbReference type="SUPFAM" id="SSF141986">
    <property type="entry name" value="LD-carboxypeptidase A C-terminal domain-like"/>
    <property type="match status" value="1"/>
</dbReference>
<protein>
    <submittedName>
        <fullName evidence="9">Muramoyltetrapeptide carboxypeptidase LdcA (Peptidoglycan recycling)</fullName>
    </submittedName>
</protein>
<keyword evidence="10" id="KW-1185">Reference proteome</keyword>
<keyword evidence="2 9" id="KW-0121">Carboxypeptidase</keyword>
<feature type="active site" description="Nucleophile" evidence="6">
    <location>
        <position position="106"/>
    </location>
</feature>
<evidence type="ECO:0000256" key="4">
    <source>
        <dbReference type="ARBA" id="ARBA00022801"/>
    </source>
</evidence>